<evidence type="ECO:0000313" key="2">
    <source>
        <dbReference type="EMBL" id="TWS17760.1"/>
    </source>
</evidence>
<dbReference type="EMBL" id="VIGW01000019">
    <property type="protein sequence ID" value="TWS17760.1"/>
    <property type="molecule type" value="Genomic_DNA"/>
</dbReference>
<gene>
    <name evidence="2" type="ORF">FK529_18880</name>
</gene>
<protein>
    <submittedName>
        <fullName evidence="2">Uncharacterized protein</fullName>
    </submittedName>
</protein>
<comment type="caution">
    <text evidence="2">The sequence shown here is derived from an EMBL/GenBank/DDBJ whole genome shotgun (WGS) entry which is preliminary data.</text>
</comment>
<evidence type="ECO:0000256" key="1">
    <source>
        <dbReference type="SAM" id="Phobius"/>
    </source>
</evidence>
<proteinExistence type="predicted"/>
<feature type="transmembrane region" description="Helical" evidence="1">
    <location>
        <begin position="6"/>
        <end position="23"/>
    </location>
</feature>
<organism evidence="2 3">
    <name type="scientific">Tsukamurella asaccharolytica</name>
    <dbReference type="NCBI Taxonomy" id="2592067"/>
    <lineage>
        <taxon>Bacteria</taxon>
        <taxon>Bacillati</taxon>
        <taxon>Actinomycetota</taxon>
        <taxon>Actinomycetes</taxon>
        <taxon>Mycobacteriales</taxon>
        <taxon>Tsukamurellaceae</taxon>
        <taxon>Tsukamurella</taxon>
    </lineage>
</organism>
<dbReference type="Proteomes" id="UP000317291">
    <property type="component" value="Unassembled WGS sequence"/>
</dbReference>
<sequence>MILPFIAVLAIGTLVVILWWFAAQGARQRELDRIASRRHAEVLRTRQLQRQAEAHINDVVTDALQQMTRAAVRSPHSAACLCNRCIARH</sequence>
<keyword evidence="1" id="KW-0472">Membrane</keyword>
<reference evidence="2 3" key="1">
    <citation type="submission" date="2019-06" db="EMBL/GenBank/DDBJ databases">
        <title>Tsukamurella conjunctivitidis sp. nov., Tsukamurella assacharolytica sp. nov. and Tsukamurella sputae sp. nov. isolated from patients with conjunctivitis, bacteraemia (lymphoma) and respiratory infection (sputum) in Hong Kong.</title>
        <authorList>
            <person name="Teng J.L.L."/>
            <person name="Lee H.H."/>
            <person name="Fong J.Y.H."/>
            <person name="Fok K.M.N."/>
            <person name="Lau S.K.P."/>
            <person name="Woo P.C.Y."/>
        </authorList>
    </citation>
    <scope>NUCLEOTIDE SEQUENCE [LARGE SCALE GENOMIC DNA]</scope>
    <source>
        <strain evidence="2 3">HKU71</strain>
    </source>
</reference>
<keyword evidence="1" id="KW-1133">Transmembrane helix</keyword>
<evidence type="ECO:0000313" key="3">
    <source>
        <dbReference type="Proteomes" id="UP000317291"/>
    </source>
</evidence>
<keyword evidence="1" id="KW-0812">Transmembrane</keyword>
<keyword evidence="3" id="KW-1185">Reference proteome</keyword>
<dbReference type="AlphaFoldDB" id="A0A5C5R3Q6"/>
<accession>A0A5C5R3Q6</accession>
<name>A0A5C5R3Q6_9ACTN</name>